<keyword evidence="2" id="KW-1185">Reference proteome</keyword>
<sequence length="131" mass="15388">MKKDIEIPQVKDVYVAAIKEFNEEFRSDEWNVYLINDSSKDLEMVLIVARGYDKKRETSVMRHKIEKLPSKSFAKIEFIQDEVLSLNNEFRVSYFTNSKMFDKKFTFSKNSIRETALDQVPLIPKKGVLAK</sequence>
<evidence type="ECO:0008006" key="3">
    <source>
        <dbReference type="Google" id="ProtNLM"/>
    </source>
</evidence>
<dbReference type="Proteomes" id="UP001155077">
    <property type="component" value="Unassembled WGS sequence"/>
</dbReference>
<dbReference type="RefSeq" id="WP_252113192.1">
    <property type="nucleotide sequence ID" value="NZ_JAMSCK010000003.1"/>
</dbReference>
<proteinExistence type="predicted"/>
<evidence type="ECO:0000313" key="2">
    <source>
        <dbReference type="Proteomes" id="UP001155077"/>
    </source>
</evidence>
<name>A0ABT0Z315_9FLAO</name>
<reference evidence="1" key="1">
    <citation type="submission" date="2022-06" db="EMBL/GenBank/DDBJ databases">
        <title>Gramella sediminis sp. nov., isolated from deep-sea sediment of the Indian Ocean.</title>
        <authorList>
            <person name="Yang L."/>
        </authorList>
    </citation>
    <scope>NUCLEOTIDE SEQUENCE</scope>
    <source>
        <strain evidence="1">HMD3159</strain>
    </source>
</reference>
<accession>A0ABT0Z315</accession>
<comment type="caution">
    <text evidence="1">The sequence shown here is derived from an EMBL/GenBank/DDBJ whole genome shotgun (WGS) entry which is preliminary data.</text>
</comment>
<evidence type="ECO:0000313" key="1">
    <source>
        <dbReference type="EMBL" id="MCM8569785.1"/>
    </source>
</evidence>
<dbReference type="EMBL" id="JAMSCK010000003">
    <property type="protein sequence ID" value="MCM8569785.1"/>
    <property type="molecule type" value="Genomic_DNA"/>
</dbReference>
<gene>
    <name evidence="1" type="ORF">NE848_10365</name>
</gene>
<organism evidence="1 2">
    <name type="scientific">Gramella jeungdoensis</name>
    <dbReference type="NCBI Taxonomy" id="708091"/>
    <lineage>
        <taxon>Bacteria</taxon>
        <taxon>Pseudomonadati</taxon>
        <taxon>Bacteroidota</taxon>
        <taxon>Flavobacteriia</taxon>
        <taxon>Flavobacteriales</taxon>
        <taxon>Flavobacteriaceae</taxon>
        <taxon>Christiangramia</taxon>
    </lineage>
</organism>
<protein>
    <recommendedName>
        <fullName evidence="3">Phenylalanyl-tRNA synthetase subunit alpha</fullName>
    </recommendedName>
</protein>